<feature type="domain" description="Cyclin-dependent kinase inhibitor" evidence="6">
    <location>
        <begin position="92"/>
        <end position="135"/>
    </location>
</feature>
<feature type="compositionally biased region" description="Acidic residues" evidence="5">
    <location>
        <begin position="30"/>
        <end position="40"/>
    </location>
</feature>
<keyword evidence="3" id="KW-0649">Protein kinase inhibitor</keyword>
<sequence length="140" mass="16404">MATGEVCRRREGEMAEENETRRVKRKKLEEEEVDAESSVVEEECHQVPNSECDLLDRVSSSSVSCCSSNNRPEEMEEVESLRRRKKKNCEMVKEAELEGFFLAAEKDVKNKMWECSSKYNFDFEKDEPLGGRYEWLKFNS</sequence>
<evidence type="ECO:0000256" key="2">
    <source>
        <dbReference type="ARBA" id="ARBA00010274"/>
    </source>
</evidence>
<dbReference type="InterPro" id="IPR003175">
    <property type="entry name" value="CDI_dom"/>
</dbReference>
<evidence type="ECO:0000256" key="3">
    <source>
        <dbReference type="ARBA" id="ARBA00023013"/>
    </source>
</evidence>
<evidence type="ECO:0000256" key="4">
    <source>
        <dbReference type="ARBA" id="ARBA00023306"/>
    </source>
</evidence>
<name>A0ABC8JHE9_ERUVS</name>
<dbReference type="InterPro" id="IPR044275">
    <property type="entry name" value="KRP"/>
</dbReference>
<dbReference type="Pfam" id="PF02234">
    <property type="entry name" value="CDI"/>
    <property type="match status" value="1"/>
</dbReference>
<comment type="subcellular location">
    <subcellularLocation>
        <location evidence="1">Nucleus</location>
        <location evidence="1">Nucleoplasm</location>
    </subcellularLocation>
</comment>
<evidence type="ECO:0000256" key="5">
    <source>
        <dbReference type="SAM" id="MobiDB-lite"/>
    </source>
</evidence>
<evidence type="ECO:0000313" key="8">
    <source>
        <dbReference type="Proteomes" id="UP001642260"/>
    </source>
</evidence>
<organism evidence="7 8">
    <name type="scientific">Eruca vesicaria subsp. sativa</name>
    <name type="common">Garden rocket</name>
    <name type="synonym">Eruca sativa</name>
    <dbReference type="NCBI Taxonomy" id="29727"/>
    <lineage>
        <taxon>Eukaryota</taxon>
        <taxon>Viridiplantae</taxon>
        <taxon>Streptophyta</taxon>
        <taxon>Embryophyta</taxon>
        <taxon>Tracheophyta</taxon>
        <taxon>Spermatophyta</taxon>
        <taxon>Magnoliopsida</taxon>
        <taxon>eudicotyledons</taxon>
        <taxon>Gunneridae</taxon>
        <taxon>Pentapetalae</taxon>
        <taxon>rosids</taxon>
        <taxon>malvids</taxon>
        <taxon>Brassicales</taxon>
        <taxon>Brassicaceae</taxon>
        <taxon>Brassiceae</taxon>
        <taxon>Eruca</taxon>
    </lineage>
</organism>
<evidence type="ECO:0000256" key="1">
    <source>
        <dbReference type="ARBA" id="ARBA00004642"/>
    </source>
</evidence>
<feature type="region of interest" description="Disordered" evidence="5">
    <location>
        <begin position="1"/>
        <end position="40"/>
    </location>
</feature>
<comment type="similarity">
    <text evidence="2">Belongs to the CDI family. ICK/KRP subfamily.</text>
</comment>
<dbReference type="GO" id="GO:0004860">
    <property type="term" value="F:protein kinase inhibitor activity"/>
    <property type="evidence" value="ECO:0007669"/>
    <property type="project" value="UniProtKB-KW"/>
</dbReference>
<accession>A0ABC8JHE9</accession>
<reference evidence="7 8" key="1">
    <citation type="submission" date="2022-03" db="EMBL/GenBank/DDBJ databases">
        <authorList>
            <person name="Macdonald S."/>
            <person name="Ahmed S."/>
            <person name="Newling K."/>
        </authorList>
    </citation>
    <scope>NUCLEOTIDE SEQUENCE [LARGE SCALE GENOMIC DNA]</scope>
</reference>
<feature type="compositionally biased region" description="Basic and acidic residues" evidence="5">
    <location>
        <begin position="1"/>
        <end position="21"/>
    </location>
</feature>
<keyword evidence="8" id="KW-1185">Reference proteome</keyword>
<dbReference type="InterPro" id="IPR044898">
    <property type="entry name" value="CDI_dom_sf"/>
</dbReference>
<dbReference type="PANTHER" id="PTHR46776">
    <property type="entry name" value="CYCLIN-DEPENDENT KINASE INHIBITOR 4-RELATED"/>
    <property type="match status" value="1"/>
</dbReference>
<dbReference type="AlphaFoldDB" id="A0ABC8JHE9"/>
<gene>
    <name evidence="7" type="ORF">ERUC_LOCUS8318</name>
</gene>
<evidence type="ECO:0000259" key="6">
    <source>
        <dbReference type="Pfam" id="PF02234"/>
    </source>
</evidence>
<protein>
    <recommendedName>
        <fullName evidence="6">Cyclin-dependent kinase inhibitor domain-containing protein</fullName>
    </recommendedName>
</protein>
<keyword evidence="4" id="KW-0131">Cell cycle</keyword>
<evidence type="ECO:0000313" key="7">
    <source>
        <dbReference type="EMBL" id="CAH8318857.1"/>
    </source>
</evidence>
<dbReference type="Gene3D" id="4.10.365.10">
    <property type="entry name" value="p27"/>
    <property type="match status" value="1"/>
</dbReference>
<dbReference type="PIRSF" id="PIRSF017811">
    <property type="entry name" value="CDK_inhib_pln"/>
    <property type="match status" value="1"/>
</dbReference>
<proteinExistence type="inferred from homology"/>
<dbReference type="GO" id="GO:0005654">
    <property type="term" value="C:nucleoplasm"/>
    <property type="evidence" value="ECO:0007669"/>
    <property type="project" value="UniProtKB-SubCell"/>
</dbReference>
<dbReference type="Proteomes" id="UP001642260">
    <property type="component" value="Unassembled WGS sequence"/>
</dbReference>
<dbReference type="EMBL" id="CAKOAT010087377">
    <property type="protein sequence ID" value="CAH8318857.1"/>
    <property type="molecule type" value="Genomic_DNA"/>
</dbReference>
<comment type="caution">
    <text evidence="7">The sequence shown here is derived from an EMBL/GenBank/DDBJ whole genome shotgun (WGS) entry which is preliminary data.</text>
</comment>